<keyword evidence="7" id="KW-1185">Reference proteome</keyword>
<evidence type="ECO:0000256" key="2">
    <source>
        <dbReference type="ARBA" id="ARBA00022692"/>
    </source>
</evidence>
<evidence type="ECO:0000256" key="4">
    <source>
        <dbReference type="ARBA" id="ARBA00023136"/>
    </source>
</evidence>
<dbReference type="PANTHER" id="PTHR11863">
    <property type="entry name" value="STEROL DESATURASE"/>
    <property type="match status" value="1"/>
</dbReference>
<dbReference type="Proteomes" id="UP000694865">
    <property type="component" value="Unplaced"/>
</dbReference>
<evidence type="ECO:0000313" key="7">
    <source>
        <dbReference type="Proteomes" id="UP000694865"/>
    </source>
</evidence>
<proteinExistence type="predicted"/>
<dbReference type="GeneID" id="100377445"/>
<evidence type="ECO:0000256" key="1">
    <source>
        <dbReference type="ARBA" id="ARBA00004370"/>
    </source>
</evidence>
<feature type="non-terminal residue" evidence="8">
    <location>
        <position position="1"/>
    </location>
</feature>
<feature type="transmembrane region" description="Helical" evidence="5">
    <location>
        <begin position="58"/>
        <end position="84"/>
    </location>
</feature>
<evidence type="ECO:0000256" key="5">
    <source>
        <dbReference type="SAM" id="Phobius"/>
    </source>
</evidence>
<accession>A0ABM0GZT1</accession>
<dbReference type="Pfam" id="PF04116">
    <property type="entry name" value="FA_hydroxylase"/>
    <property type="match status" value="1"/>
</dbReference>
<evidence type="ECO:0000256" key="3">
    <source>
        <dbReference type="ARBA" id="ARBA00022989"/>
    </source>
</evidence>
<dbReference type="RefSeq" id="XP_002741042.1">
    <property type="nucleotide sequence ID" value="XM_002740996.1"/>
</dbReference>
<evidence type="ECO:0000259" key="6">
    <source>
        <dbReference type="Pfam" id="PF04116"/>
    </source>
</evidence>
<protein>
    <submittedName>
        <fullName evidence="8">Methylsterol monooxygenase 1-like</fullName>
    </submittedName>
</protein>
<comment type="subcellular location">
    <subcellularLocation>
        <location evidence="1">Membrane</location>
    </subcellularLocation>
</comment>
<organism evidence="7 8">
    <name type="scientific">Saccoglossus kowalevskii</name>
    <name type="common">Acorn worm</name>
    <dbReference type="NCBI Taxonomy" id="10224"/>
    <lineage>
        <taxon>Eukaryota</taxon>
        <taxon>Metazoa</taxon>
        <taxon>Hemichordata</taxon>
        <taxon>Enteropneusta</taxon>
        <taxon>Harrimaniidae</taxon>
        <taxon>Saccoglossus</taxon>
    </lineage>
</organism>
<evidence type="ECO:0000313" key="8">
    <source>
        <dbReference type="RefSeq" id="XP_002741042.1"/>
    </source>
</evidence>
<gene>
    <name evidence="8" type="primary">LOC100377445</name>
</gene>
<keyword evidence="2 5" id="KW-0812">Transmembrane</keyword>
<dbReference type="InterPro" id="IPR050307">
    <property type="entry name" value="Sterol_Desaturase_Related"/>
</dbReference>
<reference evidence="8" key="1">
    <citation type="submission" date="2025-08" db="UniProtKB">
        <authorList>
            <consortium name="RefSeq"/>
        </authorList>
    </citation>
    <scope>IDENTIFICATION</scope>
    <source>
        <tissue evidence="8">Testes</tissue>
    </source>
</reference>
<dbReference type="InterPro" id="IPR006694">
    <property type="entry name" value="Fatty_acid_hydroxylase"/>
</dbReference>
<sequence length="160" mass="19136">YSIALRVYGCAVIEDTWHYFLHRLLHHRRLYKYVHKVHHTYQAPFGMTAEYAHPIETIVLGAGFFIGILLFTNHFILLWAWVIFRLMETIDVHSGYELPLNPMHLLPFYGGVRFHDFHHMNFNGNYSSSFTWWDKLFGTDQQYNDYYQKLEDSVATKKTK</sequence>
<name>A0ABM0GZT1_SACKO</name>
<keyword evidence="4 5" id="KW-0472">Membrane</keyword>
<feature type="domain" description="Fatty acid hydroxylase" evidence="6">
    <location>
        <begin position="10"/>
        <end position="139"/>
    </location>
</feature>
<keyword evidence="3 5" id="KW-1133">Transmembrane helix</keyword>